<feature type="compositionally biased region" description="Basic and acidic residues" evidence="1">
    <location>
        <begin position="436"/>
        <end position="480"/>
    </location>
</feature>
<dbReference type="EMBL" id="CAJOBS010000074">
    <property type="protein sequence ID" value="CAF4487383.1"/>
    <property type="molecule type" value="Genomic_DNA"/>
</dbReference>
<feature type="region of interest" description="Disordered" evidence="1">
    <location>
        <begin position="1"/>
        <end position="36"/>
    </location>
</feature>
<feature type="region of interest" description="Disordered" evidence="1">
    <location>
        <begin position="235"/>
        <end position="257"/>
    </location>
</feature>
<protein>
    <submittedName>
        <fullName evidence="2">Uncharacterized protein</fullName>
    </submittedName>
</protein>
<dbReference type="Proteomes" id="UP000663838">
    <property type="component" value="Unassembled WGS sequence"/>
</dbReference>
<feature type="compositionally biased region" description="Polar residues" evidence="1">
    <location>
        <begin position="235"/>
        <end position="254"/>
    </location>
</feature>
<feature type="compositionally biased region" description="Polar residues" evidence="1">
    <location>
        <begin position="1075"/>
        <end position="1085"/>
    </location>
</feature>
<feature type="compositionally biased region" description="Polar residues" evidence="1">
    <location>
        <begin position="1170"/>
        <end position="1220"/>
    </location>
</feature>
<feature type="region of interest" description="Disordered" evidence="1">
    <location>
        <begin position="1027"/>
        <end position="1047"/>
    </location>
</feature>
<feature type="region of interest" description="Disordered" evidence="1">
    <location>
        <begin position="1313"/>
        <end position="1404"/>
    </location>
</feature>
<feature type="compositionally biased region" description="Low complexity" evidence="1">
    <location>
        <begin position="752"/>
        <end position="762"/>
    </location>
</feature>
<feature type="compositionally biased region" description="Low complexity" evidence="1">
    <location>
        <begin position="624"/>
        <end position="634"/>
    </location>
</feature>
<feature type="region of interest" description="Disordered" evidence="1">
    <location>
        <begin position="1490"/>
        <end position="1515"/>
    </location>
</feature>
<feature type="compositionally biased region" description="Polar residues" evidence="1">
    <location>
        <begin position="784"/>
        <end position="793"/>
    </location>
</feature>
<sequence length="2174" mass="247428">MRRQNENTNNKYYSYIPPTNSTSSRNPSSNSTNRNAHYQYYDPRLRTRQQAQQSLYEYQYSSTSPNRKSPGSIYGSPRRQPSYQPPSFLQELPSSSADSISDLGEPISVFDDIQPLEYRRGIVAPALSSTYMPPDPSQRVSLNDNRIATAQALREQLLNDIQHSIVDIDRELTSLDKRTPVPRYLPPRFSPIVEFDAHDVNPFRQIKKANKPVSVPVKKTVPIVTSPMSKTIQQTSAHSSIAKENSSANSQTWPNKPKRIYQVIPSLTSDSRKTSRQSSVGAQHEHIKISEIYSNQSTPKLVDKSISSSKLQLRGQYHYGPEVEETEILPNDPENTDHKSTLDEMEGTNQYEPLNTDEFLRELSPPPQSRAMINVPEFSGNNQLESRESPEDFIHKNQIDSNNARALTANSLHDLTPTKDLMIPDTELLIQTAPEDHAESELKSEHVFTPRESPKDNEIHFENENENENDNKKEKEKENENENNPTLSKPNQNSRPSTKASRTTPIAANDNLIEKPTLLQVPTIDSTVDITSPPPRSYPPPSYPPPSSPPPAVAADNNVGGVAAYFFSDYGNDDEGEEDLMPIDQSNFIVPTGADVISEDTISNSILGHSQASLSILHSARVPQQKQQEQQQQQHARQLTSAMSLTSKNNNEHRKVEKNEEIEREETDATKKGITNAVSGLPPSSPSSKNILPTSAIDNMQTQFNRNNSRSNNDHHHHRQSSTTISNSDAIYSNIEEQEKRLNISRIRRRSSVSVKSQMQSRIQSATSQKNEKPLKNKLEEAPSLSTRSNTPFKNIDNENIEASERIDSANQRLKSSSKTLSRSASMNSNPRKHDEAITPIDSATKSALSHTDRESSVGSRASSRPSSIAPSEQSRLSERRSGSLYRSVTNDELGQLLSSNDLNPYRNPTNNNEPNIFSAQSEHFLHHEQHTTYDMNQRMPSNYSESHPGESRQSLTGSALPVALNSPEHDDNPPKTSRTATPKNQSSVCSMEMPSHPNVILTTTDDPDPNDSSIINSTIHFQMLSSQPPNIDRSFDERNEPSPLANIVPVQTFPSRIPSVELPSELLTPEEQLNKSSSNLQRSPTPKVELQPNSTLSPGAPENDPLLRASTLHRTLSSPKIEREETLSHQTPILSHPARLEDSMRPTPSPLLSANEHQQNQNENENENVDNTHLSSVSTPINENHHAQQYSPDKLENNNVHSQLSSPRRSVLSDTNHTSVEGDDTYRQQLDTPPMSPKNLRVISHNHDSYMNNHQLEIQKPASPISSPVHQIFISENQRYPSSERSISPIQVRYQQHGDDHLHRNDIQLSSASIRLTKNPTPHSSASNTRPTSTDDDYPAMTPSQQHSKLSLRLRKQKAKRKKSLADQQPAPPQIDTSDISPMNNEENLDENKPKQRQRRRVSFSSSIAHFHVEERQLLTNWRERVAAILASKHRQNEKYSHIQSRVNSFGNFEYQPKKINVVPVKKSRPKVVEPTTVKESKFIKRKKFKVKKPKPHPVTSPEDQTDDDQQPVQQLKEPAPQLFGRLWCLPDGSPTVFHESLEWNVASKLRSYSYENLNYEPHRSEFKIFNKKPKWQSESKLADLIKEPPRFLHRQTLAPNNMLPMLPDRGKPYSYQQRSNLEDGMERKIFDIQTNIQQSGTRFPSHFPENMSYRSHGSRLSDVPIFNEKLAWLKQSKLKDTTWKNINYQPKKSKVQIFNKIVRWNGESKVRTRSPSTVYPAGGPMSNVQIFDEKLNWDAQAKVHCWSEIDLRQLTKKKAIFAQYHDPKWNDIVTPRVDANNYNYSKFSNHVEIFSDRPAWTRNSELKDYVWENFDYKSHRRTEQSSNQRRAQESDQENEKMAFDLRISNEFGSQFRRLNSPPNKPKWNAVSKTRSLNSVYNPKMGNSTMIRRSWDQDLRRKRIHRLPPLKRKRKHDEMPQLAMDGLPSTMPPNTHLSIDYNYEHGSVTQGRATSNGYGTMSSRRSSKALVPINHHRNFPDLELPAETPRSQRPVQQEWYDEMNKSRLTHRTDMGRITNHSFRNSIDSLHQANTPRELATFRSSTRNSQNSVISGTLLDSSIRTNRATDFRLAKDMEEHHHHSHTPSQSMPIEIRGFQLEGTQLSVDNATIRPLSNVSYGTSERVKSRRVYPWSSLHPHGTSSRNSSLVPIAEFRRPSLDTTITEAQQLIHEE</sequence>
<feature type="compositionally biased region" description="Polar residues" evidence="1">
    <location>
        <begin position="938"/>
        <end position="958"/>
    </location>
</feature>
<feature type="compositionally biased region" description="Polar residues" evidence="1">
    <location>
        <begin position="57"/>
        <end position="69"/>
    </location>
</feature>
<feature type="region of interest" description="Disordered" evidence="1">
    <location>
        <begin position="622"/>
        <end position="730"/>
    </location>
</feature>
<dbReference type="EMBL" id="CAJNYV010000531">
    <property type="protein sequence ID" value="CAF3366640.1"/>
    <property type="molecule type" value="Genomic_DNA"/>
</dbReference>
<feature type="compositionally biased region" description="Basic and acidic residues" evidence="1">
    <location>
        <begin position="770"/>
        <end position="781"/>
    </location>
</feature>
<feature type="compositionally biased region" description="Pro residues" evidence="1">
    <location>
        <begin position="532"/>
        <end position="550"/>
    </location>
</feature>
<feature type="compositionally biased region" description="Polar residues" evidence="1">
    <location>
        <begin position="1313"/>
        <end position="1333"/>
    </location>
</feature>
<feature type="region of interest" description="Disordered" evidence="1">
    <location>
        <begin position="938"/>
        <end position="991"/>
    </location>
</feature>
<accession>A0A817XD80</accession>
<dbReference type="Proteomes" id="UP000663865">
    <property type="component" value="Unassembled WGS sequence"/>
</dbReference>
<feature type="region of interest" description="Disordered" evidence="1">
    <location>
        <begin position="749"/>
        <end position="917"/>
    </location>
</feature>
<feature type="compositionally biased region" description="Basic and acidic residues" evidence="1">
    <location>
        <begin position="1832"/>
        <end position="1841"/>
    </location>
</feature>
<feature type="compositionally biased region" description="Basic residues" evidence="1">
    <location>
        <begin position="1351"/>
        <end position="1364"/>
    </location>
</feature>
<reference evidence="2" key="1">
    <citation type="submission" date="2021-02" db="EMBL/GenBank/DDBJ databases">
        <authorList>
            <person name="Nowell W R."/>
        </authorList>
    </citation>
    <scope>NUCLEOTIDE SEQUENCE</scope>
</reference>
<feature type="compositionally biased region" description="Polar residues" evidence="1">
    <location>
        <begin position="1376"/>
        <end position="1387"/>
    </location>
</feature>
<evidence type="ECO:0000313" key="3">
    <source>
        <dbReference type="EMBL" id="CAF4487383.1"/>
    </source>
</evidence>
<feature type="region of interest" description="Disordered" evidence="1">
    <location>
        <begin position="1072"/>
        <end position="1242"/>
    </location>
</feature>
<gene>
    <name evidence="2" type="ORF">KIK155_LOCUS5000</name>
    <name evidence="3" type="ORF">TOA249_LOCUS2329</name>
</gene>
<feature type="compositionally biased region" description="Low complexity" evidence="1">
    <location>
        <begin position="76"/>
        <end position="87"/>
    </location>
</feature>
<comment type="caution">
    <text evidence="2">The sequence shown here is derived from an EMBL/GenBank/DDBJ whole genome shotgun (WGS) entry which is preliminary data.</text>
</comment>
<feature type="compositionally biased region" description="Polar residues" evidence="1">
    <location>
        <begin position="885"/>
        <end position="917"/>
    </location>
</feature>
<feature type="compositionally biased region" description="Polar residues" evidence="1">
    <location>
        <begin position="1"/>
        <end position="12"/>
    </location>
</feature>
<feature type="compositionally biased region" description="Low complexity" evidence="1">
    <location>
        <begin position="813"/>
        <end position="826"/>
    </location>
</feature>
<feature type="region of interest" description="Disordered" evidence="1">
    <location>
        <begin position="1822"/>
        <end position="1841"/>
    </location>
</feature>
<organism evidence="2 4">
    <name type="scientific">Rotaria socialis</name>
    <dbReference type="NCBI Taxonomy" id="392032"/>
    <lineage>
        <taxon>Eukaryota</taxon>
        <taxon>Metazoa</taxon>
        <taxon>Spiralia</taxon>
        <taxon>Gnathifera</taxon>
        <taxon>Rotifera</taxon>
        <taxon>Eurotatoria</taxon>
        <taxon>Bdelloidea</taxon>
        <taxon>Philodinida</taxon>
        <taxon>Philodinidae</taxon>
        <taxon>Rotaria</taxon>
    </lineage>
</organism>
<evidence type="ECO:0000313" key="4">
    <source>
        <dbReference type="Proteomes" id="UP000663865"/>
    </source>
</evidence>
<feature type="compositionally biased region" description="Polar residues" evidence="1">
    <location>
        <begin position="635"/>
        <end position="649"/>
    </location>
</feature>
<feature type="compositionally biased region" description="Low complexity" evidence="1">
    <location>
        <begin position="857"/>
        <end position="875"/>
    </location>
</feature>
<evidence type="ECO:0000313" key="2">
    <source>
        <dbReference type="EMBL" id="CAF3366640.1"/>
    </source>
</evidence>
<feature type="compositionally biased region" description="Polar residues" evidence="1">
    <location>
        <begin position="686"/>
        <end position="704"/>
    </location>
</feature>
<feature type="compositionally biased region" description="Polar residues" evidence="1">
    <location>
        <begin position="975"/>
        <end position="990"/>
    </location>
</feature>
<evidence type="ECO:0000256" key="1">
    <source>
        <dbReference type="SAM" id="MobiDB-lite"/>
    </source>
</evidence>
<feature type="region of interest" description="Disordered" evidence="1">
    <location>
        <begin position="436"/>
        <end position="550"/>
    </location>
</feature>
<name>A0A817XD80_9BILA</name>
<feature type="region of interest" description="Disordered" evidence="1">
    <location>
        <begin position="57"/>
        <end position="100"/>
    </location>
</feature>
<feature type="compositionally biased region" description="Low complexity" evidence="1">
    <location>
        <begin position="17"/>
        <end position="35"/>
    </location>
</feature>
<proteinExistence type="predicted"/>
<feature type="compositionally biased region" description="Polar residues" evidence="1">
    <location>
        <begin position="485"/>
        <end position="506"/>
    </location>
</feature>
<feature type="compositionally biased region" description="Basic and acidic residues" evidence="1">
    <location>
        <begin position="650"/>
        <end position="671"/>
    </location>
</feature>